<feature type="domain" description="F-box" evidence="1">
    <location>
        <begin position="12"/>
        <end position="68"/>
    </location>
</feature>
<dbReference type="EMBL" id="KL198025">
    <property type="protein sequence ID" value="KDQ17101.1"/>
    <property type="molecule type" value="Genomic_DNA"/>
</dbReference>
<dbReference type="Gene3D" id="1.20.1280.50">
    <property type="match status" value="1"/>
</dbReference>
<dbReference type="SUPFAM" id="SSF52047">
    <property type="entry name" value="RNI-like"/>
    <property type="match status" value="1"/>
</dbReference>
<proteinExistence type="predicted"/>
<dbReference type="Pfam" id="PF12937">
    <property type="entry name" value="F-box-like"/>
    <property type="match status" value="1"/>
</dbReference>
<dbReference type="OrthoDB" id="2834295at2759"/>
<reference evidence="3" key="1">
    <citation type="journal article" date="2014" name="Proc. Natl. Acad. Sci. U.S.A.">
        <title>Extensive sampling of basidiomycete genomes demonstrates inadequacy of the white-rot/brown-rot paradigm for wood decay fungi.</title>
        <authorList>
            <person name="Riley R."/>
            <person name="Salamov A.A."/>
            <person name="Brown D.W."/>
            <person name="Nagy L.G."/>
            <person name="Floudas D."/>
            <person name="Held B.W."/>
            <person name="Levasseur A."/>
            <person name="Lombard V."/>
            <person name="Morin E."/>
            <person name="Otillar R."/>
            <person name="Lindquist E.A."/>
            <person name="Sun H."/>
            <person name="LaButti K.M."/>
            <person name="Schmutz J."/>
            <person name="Jabbour D."/>
            <person name="Luo H."/>
            <person name="Baker S.E."/>
            <person name="Pisabarro A.G."/>
            <person name="Walton J.D."/>
            <person name="Blanchette R.A."/>
            <person name="Henrissat B."/>
            <person name="Martin F."/>
            <person name="Cullen D."/>
            <person name="Hibbett D.S."/>
            <person name="Grigoriev I.V."/>
        </authorList>
    </citation>
    <scope>NUCLEOTIDE SEQUENCE [LARGE SCALE GENOMIC DNA]</scope>
    <source>
        <strain evidence="3">FD-172 SS1</strain>
    </source>
</reference>
<organism evidence="2 3">
    <name type="scientific">Botryobasidium botryosum (strain FD-172 SS1)</name>
    <dbReference type="NCBI Taxonomy" id="930990"/>
    <lineage>
        <taxon>Eukaryota</taxon>
        <taxon>Fungi</taxon>
        <taxon>Dikarya</taxon>
        <taxon>Basidiomycota</taxon>
        <taxon>Agaricomycotina</taxon>
        <taxon>Agaricomycetes</taxon>
        <taxon>Cantharellales</taxon>
        <taxon>Botryobasidiaceae</taxon>
        <taxon>Botryobasidium</taxon>
    </lineage>
</organism>
<evidence type="ECO:0000313" key="2">
    <source>
        <dbReference type="EMBL" id="KDQ17101.1"/>
    </source>
</evidence>
<dbReference type="InParanoid" id="A0A067MZZ2"/>
<protein>
    <recommendedName>
        <fullName evidence="1">F-box domain-containing protein</fullName>
    </recommendedName>
</protein>
<dbReference type="InterPro" id="IPR032675">
    <property type="entry name" value="LRR_dom_sf"/>
</dbReference>
<dbReference type="Proteomes" id="UP000027195">
    <property type="component" value="Unassembled WGS sequence"/>
</dbReference>
<dbReference type="InterPro" id="IPR001810">
    <property type="entry name" value="F-box_dom"/>
</dbReference>
<accession>A0A067MZZ2</accession>
<evidence type="ECO:0000313" key="3">
    <source>
        <dbReference type="Proteomes" id="UP000027195"/>
    </source>
</evidence>
<keyword evidence="3" id="KW-1185">Reference proteome</keyword>
<evidence type="ECO:0000259" key="1">
    <source>
        <dbReference type="Pfam" id="PF12937"/>
    </source>
</evidence>
<gene>
    <name evidence="2" type="ORF">BOTBODRAFT_30474</name>
</gene>
<dbReference type="SUPFAM" id="SSF81383">
    <property type="entry name" value="F-box domain"/>
    <property type="match status" value="1"/>
</dbReference>
<sequence>MDVDSNDLSPIHHVPPEIFREVFKFSIALDFREIPGGATLHLIRLSHVCRLWRQVILNCSALWSDICLDLSSKEPEKQAAHWLEYGGSVPLSIRIENSFQFDEEDMQVDEEGLLLRLADILRGTMDRWTSFSISVWPEQAKLFLENCKGFTSNLVELSTDLINDDSDEPLPLPIPFNLPPGFTPTHPISASSRYCIPIYGSLGASITDLDVYTGPGDVDIEDYVRMLAACPNITKCNIEGAYSHVISNPAISRQISLPHLTDLRFSGFRNVDQLINHLRSRALVSLRIFEFEWSTALGVALGTIFRICSQLVVVEIVAADEDHVEALSPPPEGSPVLPSLSRLQIDAHNSIYSLLRLLSTPHICTLDIGDVPFDSVRGLISFSTQLSSATFRKVRAAPQSTTPLFNLPALSWLTIVDSPRLLDHITAPQLQHFTLNSSNNPDGSTSTSLRDFMARSNPALRTLKFIYLDIGDDDLLWCLGRLPQVEILEVEKCPVSDAVFRALCAPSSVEISDSPLLPRLHHVRFYLNHDMTPSGAIEFFASRNGPLPPHSTKRTSVNVRGSVDFVIKHEAFWRDVNTLESLGAYFPSQTSIIAQRREKTLGKRGLAEFLVGDT</sequence>
<dbReference type="Gene3D" id="3.80.10.10">
    <property type="entry name" value="Ribonuclease Inhibitor"/>
    <property type="match status" value="1"/>
</dbReference>
<dbReference type="AlphaFoldDB" id="A0A067MZZ2"/>
<name>A0A067MZZ2_BOTB1</name>
<dbReference type="HOGENOM" id="CLU_019609_0_0_1"/>
<dbReference type="InterPro" id="IPR036047">
    <property type="entry name" value="F-box-like_dom_sf"/>
</dbReference>